<dbReference type="Proteomes" id="UP000095284">
    <property type="component" value="Unplaced"/>
</dbReference>
<protein>
    <submittedName>
        <fullName evidence="2">Transposase</fullName>
    </submittedName>
</protein>
<reference evidence="2" key="1">
    <citation type="submission" date="2016-11" db="UniProtKB">
        <authorList>
            <consortium name="WormBaseParasite"/>
        </authorList>
    </citation>
    <scope>IDENTIFICATION</scope>
</reference>
<sequence length="120" mass="13603">MALFTKVELLYPPVPVLFRNAGGSSDHSLVKPQHAYCPNCGHRQHSILKILRHDFQNYRHHLLFGSALILVALFIRRRPMHPPQKACPAKLDLSMPSIDIGKTAQSWSNWAVSWIPGTQK</sequence>
<evidence type="ECO:0000313" key="1">
    <source>
        <dbReference type="Proteomes" id="UP000095284"/>
    </source>
</evidence>
<dbReference type="AlphaFoldDB" id="A0A1I7S8L4"/>
<name>A0A1I7S8L4_BURXY</name>
<accession>A0A1I7S8L4</accession>
<evidence type="ECO:0000313" key="2">
    <source>
        <dbReference type="WBParaSite" id="BXY_0935700.1"/>
    </source>
</evidence>
<organism evidence="1 2">
    <name type="scientific">Bursaphelenchus xylophilus</name>
    <name type="common">Pinewood nematode worm</name>
    <name type="synonym">Aphelenchoides xylophilus</name>
    <dbReference type="NCBI Taxonomy" id="6326"/>
    <lineage>
        <taxon>Eukaryota</taxon>
        <taxon>Metazoa</taxon>
        <taxon>Ecdysozoa</taxon>
        <taxon>Nematoda</taxon>
        <taxon>Chromadorea</taxon>
        <taxon>Rhabditida</taxon>
        <taxon>Tylenchina</taxon>
        <taxon>Tylenchomorpha</taxon>
        <taxon>Aphelenchoidea</taxon>
        <taxon>Aphelenchoididae</taxon>
        <taxon>Bursaphelenchus</taxon>
    </lineage>
</organism>
<proteinExistence type="predicted"/>
<dbReference type="WBParaSite" id="BXY_0935700.1">
    <property type="protein sequence ID" value="BXY_0935700.1"/>
    <property type="gene ID" value="BXY_0935700"/>
</dbReference>